<comment type="catalytic activity">
    <reaction evidence="6">
        <text>Couples ATP hydrolysis with the unwinding of duplex DNA by translocating in the 3'-5' direction.</text>
        <dbReference type="EC" id="5.6.2.4"/>
    </reaction>
</comment>
<dbReference type="GO" id="GO:0004527">
    <property type="term" value="F:exonuclease activity"/>
    <property type="evidence" value="ECO:0007669"/>
    <property type="project" value="UniProtKB-KW"/>
</dbReference>
<dbReference type="InterPro" id="IPR014017">
    <property type="entry name" value="DNA_helicase_UvrD-like_C"/>
</dbReference>
<keyword evidence="12" id="KW-0540">Nuclease</keyword>
<comment type="caution">
    <text evidence="12">The sequence shown here is derived from an EMBL/GenBank/DDBJ whole genome shotgun (WGS) entry which is preliminary data.</text>
</comment>
<keyword evidence="13" id="KW-1185">Reference proteome</keyword>
<dbReference type="PROSITE" id="PS51198">
    <property type="entry name" value="UVRD_HELICASE_ATP_BIND"/>
    <property type="match status" value="1"/>
</dbReference>
<evidence type="ECO:0000256" key="4">
    <source>
        <dbReference type="ARBA" id="ARBA00022840"/>
    </source>
</evidence>
<evidence type="ECO:0000256" key="1">
    <source>
        <dbReference type="ARBA" id="ARBA00022741"/>
    </source>
</evidence>
<comment type="catalytic activity">
    <reaction evidence="8">
        <text>ATP + H2O = ADP + phosphate + H(+)</text>
        <dbReference type="Rhea" id="RHEA:13065"/>
        <dbReference type="ChEBI" id="CHEBI:15377"/>
        <dbReference type="ChEBI" id="CHEBI:15378"/>
        <dbReference type="ChEBI" id="CHEBI:30616"/>
        <dbReference type="ChEBI" id="CHEBI:43474"/>
        <dbReference type="ChEBI" id="CHEBI:456216"/>
        <dbReference type="EC" id="5.6.2.4"/>
    </reaction>
</comment>
<proteinExistence type="predicted"/>
<gene>
    <name evidence="12" type="ORF">GGR13_001288</name>
</gene>
<dbReference type="Pfam" id="PF00580">
    <property type="entry name" value="UvrD-helicase"/>
    <property type="match status" value="1"/>
</dbReference>
<dbReference type="GO" id="GO:0005829">
    <property type="term" value="C:cytosol"/>
    <property type="evidence" value="ECO:0007669"/>
    <property type="project" value="TreeGrafter"/>
</dbReference>
<evidence type="ECO:0000256" key="7">
    <source>
        <dbReference type="ARBA" id="ARBA00034808"/>
    </source>
</evidence>
<reference evidence="12 13" key="1">
    <citation type="submission" date="2020-08" db="EMBL/GenBank/DDBJ databases">
        <title>Genomic Encyclopedia of Type Strains, Phase IV (KMG-IV): sequencing the most valuable type-strain genomes for metagenomic binning, comparative biology and taxonomic classification.</title>
        <authorList>
            <person name="Goeker M."/>
        </authorList>
    </citation>
    <scope>NUCLEOTIDE SEQUENCE [LARGE SCALE GENOMIC DNA]</scope>
    <source>
        <strain evidence="12 13">DSM 4737</strain>
    </source>
</reference>
<evidence type="ECO:0000256" key="8">
    <source>
        <dbReference type="ARBA" id="ARBA00048988"/>
    </source>
</evidence>
<dbReference type="GO" id="GO:0043138">
    <property type="term" value="F:3'-5' DNA helicase activity"/>
    <property type="evidence" value="ECO:0007669"/>
    <property type="project" value="UniProtKB-EC"/>
</dbReference>
<dbReference type="AlphaFoldDB" id="A0A7W9CHF0"/>
<dbReference type="InterPro" id="IPR014016">
    <property type="entry name" value="UvrD-like_ATP-bd"/>
</dbReference>
<dbReference type="EC" id="5.6.2.4" evidence="7"/>
<keyword evidence="3 9" id="KW-0347">Helicase</keyword>
<dbReference type="PANTHER" id="PTHR11070:SF55">
    <property type="entry name" value="DNA 3'-5' HELICASE"/>
    <property type="match status" value="1"/>
</dbReference>
<keyword evidence="12" id="KW-0269">Exonuclease</keyword>
<dbReference type="SUPFAM" id="SSF52540">
    <property type="entry name" value="P-loop containing nucleoside triphosphate hydrolases"/>
    <property type="match status" value="1"/>
</dbReference>
<dbReference type="InterPro" id="IPR000212">
    <property type="entry name" value="DNA_helicase_UvrD/REP"/>
</dbReference>
<accession>A0A7W9CHF0</accession>
<keyword evidence="4 9" id="KW-0067">ATP-binding</keyword>
<dbReference type="GO" id="GO:0003677">
    <property type="term" value="F:DNA binding"/>
    <property type="evidence" value="ECO:0007669"/>
    <property type="project" value="InterPro"/>
</dbReference>
<keyword evidence="1 9" id="KW-0547">Nucleotide-binding</keyword>
<dbReference type="Pfam" id="PF12705">
    <property type="entry name" value="PDDEXK_1"/>
    <property type="match status" value="1"/>
</dbReference>
<evidence type="ECO:0000256" key="3">
    <source>
        <dbReference type="ARBA" id="ARBA00022806"/>
    </source>
</evidence>
<keyword evidence="5" id="KW-0413">Isomerase</keyword>
<dbReference type="GO" id="GO:0000725">
    <property type="term" value="P:recombinational repair"/>
    <property type="evidence" value="ECO:0007669"/>
    <property type="project" value="TreeGrafter"/>
</dbReference>
<dbReference type="InterPro" id="IPR038726">
    <property type="entry name" value="PDDEXK_AddAB-type"/>
</dbReference>
<dbReference type="Pfam" id="PF13361">
    <property type="entry name" value="UvrD_C"/>
    <property type="match status" value="1"/>
</dbReference>
<feature type="binding site" evidence="9">
    <location>
        <begin position="9"/>
        <end position="16"/>
    </location>
    <ligand>
        <name>ATP</name>
        <dbReference type="ChEBI" id="CHEBI:30616"/>
    </ligand>
</feature>
<dbReference type="RefSeq" id="WP_183212673.1">
    <property type="nucleotide sequence ID" value="NZ_JACHOR010000002.1"/>
</dbReference>
<evidence type="ECO:0000256" key="9">
    <source>
        <dbReference type="PROSITE-ProRule" id="PRU00560"/>
    </source>
</evidence>
<dbReference type="PANTHER" id="PTHR11070">
    <property type="entry name" value="UVRD / RECB / PCRA DNA HELICASE FAMILY MEMBER"/>
    <property type="match status" value="1"/>
</dbReference>
<feature type="domain" description="UvrD-like helicase ATP-binding" evidence="10">
    <location>
        <begin position="1"/>
        <end position="410"/>
    </location>
</feature>
<dbReference type="InterPro" id="IPR027417">
    <property type="entry name" value="P-loop_NTPase"/>
</dbReference>
<evidence type="ECO:0000259" key="10">
    <source>
        <dbReference type="PROSITE" id="PS51198"/>
    </source>
</evidence>
<feature type="domain" description="UvrD-like helicase C-terminal" evidence="11">
    <location>
        <begin position="411"/>
        <end position="692"/>
    </location>
</feature>
<dbReference type="Proteomes" id="UP000545037">
    <property type="component" value="Unassembled WGS sequence"/>
</dbReference>
<sequence>MTKLTAVTASAGAGKTTRIVGDIAAEVATRPPEEIVATTFTIKAADELVERARARLFGDGQTEAAARLLGARFGTVNAVCGQIVSEFALDLGRSPSTAVIGAENESLIFSMAADRAIAAHAPVLNELAERFGYNDPRPPTGGEGPDWRRTVRRIVDLARSNGLDADGVRSSANRSIEAYRSLQPLAAPDGAALDAVLKDALAATMAARPAELSVKAKKPMDVIRAAHQRASRGETLSWPAWARLSKAECAPTKDGPAFAAAITALSAAAGRHAEHPRLREETKAFIHSTFECAAEALAAYQEWKAQRGLLDFTDQEALALEVLRDPTMAGRLRERISRVYVDEFQDSSPLQLAVFTALAGLVEESTWVGDPKQAIYGFRGADTDLTQAAFAGAAAGGDSTDVLATSWRSRTGIVELSNALFTPSFERMGLPAASHAFAGTNRSETGFDRTALGWWTLTGKVDEQAKALAAQIVASLENGAEWLVEDRSGEHRPLAIGDIAILCRTNTDVARYARALSQAGLPVAVERSGLARTPHVELVLAGCRWIADASDRLALAELARFFSDDPASDAWLAAAADADPEGALSALVPVAAALAAVRTETLSLTPAELVDAVVAQPEVMARIERWGDTAIRFDDLEALRGFARTYEAECASSGAPATLPGLILALDGADPKRPPSLAADAIQVMTYHGAKGLEWPMTLLVGLGWEPKARLFEPSAEVDGEMDWRDPLANRWIRFWPWPYDLAGGGSALEVAAANSAFGQAAWRRAVQEDTRLLYVGVTRARDYLIFAAPPKSPSWFKVLDEVDASPHLTPPAVDDNLIGVGDETFVADVRVLAADDGSSARYPQAPHVTVRAAAGPPASALFVKPSGATGEGWRVTERIVLGPRLGIDGVTDMAALGEALHAILAYDDPVRDRDKRLADADAILGRWNVPALSAADAIEASTRLQTWLANRWPGGEILRESPVRARVGDQIVQGRIDLLVRHAIGASILDHKSFPGAFNTWDDRALGYAPQVGLYGEAIATATGAACDDLWIHMPVVGALLRVERG</sequence>
<protein>
    <recommendedName>
        <fullName evidence="7">DNA 3'-5' helicase</fullName>
        <ecNumber evidence="7">5.6.2.4</ecNumber>
    </recommendedName>
</protein>
<name>A0A7W9CHF0_9CAUL</name>
<dbReference type="GO" id="GO:0033202">
    <property type="term" value="C:DNA helicase complex"/>
    <property type="evidence" value="ECO:0007669"/>
    <property type="project" value="TreeGrafter"/>
</dbReference>
<evidence type="ECO:0000313" key="13">
    <source>
        <dbReference type="Proteomes" id="UP000545037"/>
    </source>
</evidence>
<evidence type="ECO:0000256" key="2">
    <source>
        <dbReference type="ARBA" id="ARBA00022801"/>
    </source>
</evidence>
<evidence type="ECO:0000256" key="5">
    <source>
        <dbReference type="ARBA" id="ARBA00023235"/>
    </source>
</evidence>
<dbReference type="Gene3D" id="3.40.50.300">
    <property type="entry name" value="P-loop containing nucleotide triphosphate hydrolases"/>
    <property type="match status" value="4"/>
</dbReference>
<organism evidence="12 13">
    <name type="scientific">Brevundimonas variabilis</name>
    <dbReference type="NCBI Taxonomy" id="74312"/>
    <lineage>
        <taxon>Bacteria</taxon>
        <taxon>Pseudomonadati</taxon>
        <taxon>Pseudomonadota</taxon>
        <taxon>Alphaproteobacteria</taxon>
        <taxon>Caulobacterales</taxon>
        <taxon>Caulobacteraceae</taxon>
        <taxon>Brevundimonas</taxon>
    </lineage>
</organism>
<evidence type="ECO:0000256" key="6">
    <source>
        <dbReference type="ARBA" id="ARBA00034617"/>
    </source>
</evidence>
<evidence type="ECO:0000259" key="11">
    <source>
        <dbReference type="PROSITE" id="PS51217"/>
    </source>
</evidence>
<evidence type="ECO:0000313" key="12">
    <source>
        <dbReference type="EMBL" id="MBB5745704.1"/>
    </source>
</evidence>
<keyword evidence="2 9" id="KW-0378">Hydrolase</keyword>
<dbReference type="GO" id="GO:0005524">
    <property type="term" value="F:ATP binding"/>
    <property type="evidence" value="ECO:0007669"/>
    <property type="project" value="UniProtKB-UniRule"/>
</dbReference>
<dbReference type="EMBL" id="JACHOR010000002">
    <property type="protein sequence ID" value="MBB5745704.1"/>
    <property type="molecule type" value="Genomic_DNA"/>
</dbReference>
<dbReference type="PROSITE" id="PS51217">
    <property type="entry name" value="UVRD_HELICASE_CTER"/>
    <property type="match status" value="1"/>
</dbReference>